<dbReference type="PANTHER" id="PTHR11941:SF54">
    <property type="entry name" value="ENOYL-COA HYDRATASE, MITOCHONDRIAL"/>
    <property type="match status" value="1"/>
</dbReference>
<dbReference type="InterPro" id="IPR014748">
    <property type="entry name" value="Enoyl-CoA_hydra_C"/>
</dbReference>
<dbReference type="EMBL" id="JAAQPH010000050">
    <property type="protein sequence ID" value="NIA72505.1"/>
    <property type="molecule type" value="Genomic_DNA"/>
</dbReference>
<evidence type="ECO:0000313" key="5">
    <source>
        <dbReference type="Proteomes" id="UP000761264"/>
    </source>
</evidence>
<dbReference type="AlphaFoldDB" id="A0A967F435"/>
<accession>A0A967F435</accession>
<evidence type="ECO:0000256" key="1">
    <source>
        <dbReference type="ARBA" id="ARBA00005254"/>
    </source>
</evidence>
<reference evidence="4" key="1">
    <citation type="submission" date="2020-03" db="EMBL/GenBank/DDBJ databases">
        <title>Genome of Pelagibius litoralis DSM 21314T.</title>
        <authorList>
            <person name="Wang G."/>
        </authorList>
    </citation>
    <scope>NUCLEOTIDE SEQUENCE</scope>
    <source>
        <strain evidence="4">DSM 21314</strain>
    </source>
</reference>
<evidence type="ECO:0000256" key="2">
    <source>
        <dbReference type="ARBA" id="ARBA00023239"/>
    </source>
</evidence>
<dbReference type="RefSeq" id="WP_167232027.1">
    <property type="nucleotide sequence ID" value="NZ_JAAQPH010000050.1"/>
</dbReference>
<gene>
    <name evidence="4" type="ORF">HBA54_28350</name>
</gene>
<dbReference type="GO" id="GO:0016829">
    <property type="term" value="F:lyase activity"/>
    <property type="evidence" value="ECO:0007669"/>
    <property type="project" value="UniProtKB-KW"/>
</dbReference>
<dbReference type="SUPFAM" id="SSF52096">
    <property type="entry name" value="ClpP/crotonase"/>
    <property type="match status" value="1"/>
</dbReference>
<keyword evidence="5" id="KW-1185">Reference proteome</keyword>
<dbReference type="GO" id="GO:0006635">
    <property type="term" value="P:fatty acid beta-oxidation"/>
    <property type="evidence" value="ECO:0007669"/>
    <property type="project" value="TreeGrafter"/>
</dbReference>
<dbReference type="InterPro" id="IPR001753">
    <property type="entry name" value="Enoyl-CoA_hydra/iso"/>
</dbReference>
<keyword evidence="2" id="KW-0456">Lyase</keyword>
<dbReference type="InterPro" id="IPR029045">
    <property type="entry name" value="ClpP/crotonase-like_dom_sf"/>
</dbReference>
<dbReference type="PROSITE" id="PS00166">
    <property type="entry name" value="ENOYL_COA_HYDRATASE"/>
    <property type="match status" value="1"/>
</dbReference>
<evidence type="ECO:0000313" key="4">
    <source>
        <dbReference type="EMBL" id="NIA72505.1"/>
    </source>
</evidence>
<dbReference type="InterPro" id="IPR018376">
    <property type="entry name" value="Enoyl-CoA_hyd/isom_CS"/>
</dbReference>
<dbReference type="Pfam" id="PF00378">
    <property type="entry name" value="ECH_1"/>
    <property type="match status" value="1"/>
</dbReference>
<evidence type="ECO:0000256" key="3">
    <source>
        <dbReference type="RuleBase" id="RU003707"/>
    </source>
</evidence>
<organism evidence="4 5">
    <name type="scientific">Pelagibius litoralis</name>
    <dbReference type="NCBI Taxonomy" id="374515"/>
    <lineage>
        <taxon>Bacteria</taxon>
        <taxon>Pseudomonadati</taxon>
        <taxon>Pseudomonadota</taxon>
        <taxon>Alphaproteobacteria</taxon>
        <taxon>Rhodospirillales</taxon>
        <taxon>Rhodovibrionaceae</taxon>
        <taxon>Pelagibius</taxon>
    </lineage>
</organism>
<sequence length="258" mass="27528">MTVHFHVRSHVARVTIDRPERMNAVDTATHQALEKVWQTIEQEPDIRCVVLTGAGDRAFCAGADLKDDSGQSGLEYWAGSSRNGFGAISLRQSLSVPVIARVNGVALGGGMEMVLGCDIVVASESARFGLPEARVGRVPLDGGMGLLPRLIPRNVAVGMMMTGRLVSASEMAHCGLVNAVVPDAELDAETDRWIADLLASAPLSLRAIKAAVRQTEQMSPGEAQAHKTPDLVAALISSDAEEGVRAFREKRPPNWTGK</sequence>
<dbReference type="Gene3D" id="1.10.12.10">
    <property type="entry name" value="Lyase 2-enoyl-coa Hydratase, Chain A, domain 2"/>
    <property type="match status" value="1"/>
</dbReference>
<proteinExistence type="inferred from homology"/>
<protein>
    <submittedName>
        <fullName evidence="4">Crotonase</fullName>
    </submittedName>
</protein>
<dbReference type="PANTHER" id="PTHR11941">
    <property type="entry name" value="ENOYL-COA HYDRATASE-RELATED"/>
    <property type="match status" value="1"/>
</dbReference>
<comment type="caution">
    <text evidence="4">The sequence shown here is derived from an EMBL/GenBank/DDBJ whole genome shotgun (WGS) entry which is preliminary data.</text>
</comment>
<dbReference type="Gene3D" id="3.90.226.10">
    <property type="entry name" value="2-enoyl-CoA Hydratase, Chain A, domain 1"/>
    <property type="match status" value="1"/>
</dbReference>
<dbReference type="Proteomes" id="UP000761264">
    <property type="component" value="Unassembled WGS sequence"/>
</dbReference>
<comment type="similarity">
    <text evidence="1 3">Belongs to the enoyl-CoA hydratase/isomerase family.</text>
</comment>
<name>A0A967F435_9PROT</name>
<dbReference type="CDD" id="cd06558">
    <property type="entry name" value="crotonase-like"/>
    <property type="match status" value="1"/>
</dbReference>